<feature type="coiled-coil region" evidence="1">
    <location>
        <begin position="366"/>
        <end position="471"/>
    </location>
</feature>
<dbReference type="EMBL" id="CM001880">
    <property type="protein sequence ID" value="EOY01018.1"/>
    <property type="molecule type" value="Genomic_DNA"/>
</dbReference>
<keyword evidence="4" id="KW-1185">Reference proteome</keyword>
<dbReference type="Gramene" id="EOY01018">
    <property type="protein sequence ID" value="EOY01018"/>
    <property type="gene ID" value="TCM_010942"/>
</dbReference>
<accession>A0A061E8P1</accession>
<dbReference type="HOGENOM" id="CLU_008385_1_0_1"/>
<organism evidence="3 4">
    <name type="scientific">Theobroma cacao</name>
    <name type="common">Cacao</name>
    <name type="synonym">Cocoa</name>
    <dbReference type="NCBI Taxonomy" id="3641"/>
    <lineage>
        <taxon>Eukaryota</taxon>
        <taxon>Viridiplantae</taxon>
        <taxon>Streptophyta</taxon>
        <taxon>Embryophyta</taxon>
        <taxon>Tracheophyta</taxon>
        <taxon>Spermatophyta</taxon>
        <taxon>Magnoliopsida</taxon>
        <taxon>eudicotyledons</taxon>
        <taxon>Gunneridae</taxon>
        <taxon>Pentapetalae</taxon>
        <taxon>rosids</taxon>
        <taxon>malvids</taxon>
        <taxon>Malvales</taxon>
        <taxon>Malvaceae</taxon>
        <taxon>Byttnerioideae</taxon>
        <taxon>Theobroma</taxon>
    </lineage>
</organism>
<name>A0A061E8P1_THECC</name>
<dbReference type="PANTHER" id="PTHR48200:SF1">
    <property type="entry name" value="AMINOTRANSFERASE-LIKE PLANT MOBILE DOMAIN-CONTAINING PROTEIN"/>
    <property type="match status" value="1"/>
</dbReference>
<dbReference type="AlphaFoldDB" id="A0A061E8P1"/>
<proteinExistence type="predicted"/>
<keyword evidence="1" id="KW-0175">Coiled coil</keyword>
<evidence type="ECO:0000259" key="2">
    <source>
        <dbReference type="Pfam" id="PF24924"/>
    </source>
</evidence>
<gene>
    <name evidence="3" type="ORF">TCM_010942</name>
</gene>
<dbReference type="InterPro" id="IPR056647">
    <property type="entry name" value="DUF7745"/>
</dbReference>
<evidence type="ECO:0000313" key="3">
    <source>
        <dbReference type="EMBL" id="EOY01018.1"/>
    </source>
</evidence>
<dbReference type="Pfam" id="PF24924">
    <property type="entry name" value="DUF7745"/>
    <property type="match status" value="1"/>
</dbReference>
<feature type="domain" description="DUF7745" evidence="2">
    <location>
        <begin position="66"/>
        <end position="405"/>
    </location>
</feature>
<dbReference type="Proteomes" id="UP000026915">
    <property type="component" value="Chromosome 2"/>
</dbReference>
<reference evidence="3 4" key="1">
    <citation type="journal article" date="2013" name="Genome Biol.">
        <title>The genome sequence of the most widely cultivated cacao type and its use to identify candidate genes regulating pod color.</title>
        <authorList>
            <person name="Motamayor J.C."/>
            <person name="Mockaitis K."/>
            <person name="Schmutz J."/>
            <person name="Haiminen N."/>
            <person name="Iii D.L."/>
            <person name="Cornejo O."/>
            <person name="Findley S.D."/>
            <person name="Zheng P."/>
            <person name="Utro F."/>
            <person name="Royaert S."/>
            <person name="Saski C."/>
            <person name="Jenkins J."/>
            <person name="Podicheti R."/>
            <person name="Zhao M."/>
            <person name="Scheffler B.E."/>
            <person name="Stack J.C."/>
            <person name="Feltus F.A."/>
            <person name="Mustiga G.M."/>
            <person name="Amores F."/>
            <person name="Phillips W."/>
            <person name="Marelli J.P."/>
            <person name="May G.D."/>
            <person name="Shapiro H."/>
            <person name="Ma J."/>
            <person name="Bustamante C.D."/>
            <person name="Schnell R.J."/>
            <person name="Main D."/>
            <person name="Gilbert D."/>
            <person name="Parida L."/>
            <person name="Kuhn D.N."/>
        </authorList>
    </citation>
    <scope>NUCLEOTIDE SEQUENCE [LARGE SCALE GENOMIC DNA]</scope>
    <source>
        <strain evidence="4">cv. Matina 1-6</strain>
    </source>
</reference>
<evidence type="ECO:0000313" key="4">
    <source>
        <dbReference type="Proteomes" id="UP000026915"/>
    </source>
</evidence>
<dbReference type="eggNOG" id="ENOG502SR02">
    <property type="taxonomic scope" value="Eukaryota"/>
</dbReference>
<sequence length="493" mass="58262">MALSSASPFNKYRNDYEVELQMRQAQQTERDCLAKGHIPTLSEKVHLDLKQNDLSEMTGIWEQWRRNSRDSFCTKYGHIAWLIYVHVDDQLLRAITQFWDPSYRCFVFNEVDMTSTIEEYSSLLHIDQMQPHKVYWRAQKTDHRRKLAKMLNITTEEVDQYLKKKGDTECLSWSFLNNYIKKHKKGEQGLLVFALAIYGLVIFPKILGHVEVSIINFFDQVTRNINPAPTIIAETLRSLNYYRRKGEGHFIGCAQLLPIWIKSHFECKVDRFQKSFLSSSCHIREFCESEWPICKRKKEWIAKLRRLISVEVTRRAPWMPRMQVMYKCGDEPWVSLMGPWGRVKDVVCLLKSASKFPVGLEPQDILLESELARRKLEMKMMNMKRRHEAELEEVKKEASRKVQKAFDEQDEWKNKFESSNATCSALVAKIQGMQTITNTLQNKIQLQEQIIQELRSDCNLMETAMEGYKEQYEANRQEYFRMREVGNSYKQDL</sequence>
<dbReference type="STRING" id="3641.A0A061E8P1"/>
<dbReference type="PANTHER" id="PTHR48200">
    <property type="entry name" value="PROTEIN, PUTATIVE-RELATED"/>
    <property type="match status" value="1"/>
</dbReference>
<dbReference type="InParanoid" id="A0A061E8P1"/>
<evidence type="ECO:0000256" key="1">
    <source>
        <dbReference type="SAM" id="Coils"/>
    </source>
</evidence>
<protein>
    <recommendedName>
        <fullName evidence="2">DUF7745 domain-containing protein</fullName>
    </recommendedName>
</protein>